<dbReference type="EMBL" id="AP012342">
    <property type="protein sequence ID" value="BAM07213.1"/>
    <property type="molecule type" value="Genomic_DNA"/>
</dbReference>
<dbReference type="InterPro" id="IPR029045">
    <property type="entry name" value="ClpP/crotonase-like_dom_sf"/>
</dbReference>
<dbReference type="NCBIfam" id="TIGR00706">
    <property type="entry name" value="SppA_dom"/>
    <property type="match status" value="1"/>
</dbReference>
<keyword evidence="2" id="KW-0645">Protease</keyword>
<reference evidence="7" key="2">
    <citation type="submission" date="2012-03" db="EMBL/GenBank/DDBJ databases">
        <title>The complete genome sequence of the pioneer microbe on fresh volcanic deposit, Leptospirillum ferrooxidans strain C2-3.</title>
        <authorList>
            <person name="Fujimura R."/>
            <person name="Sato Y."/>
            <person name="Nishizawa T."/>
            <person name="Nanba K."/>
            <person name="Oshima K."/>
            <person name="Hattori M."/>
            <person name="Kamijo T."/>
            <person name="Ohta H."/>
        </authorList>
    </citation>
    <scope>NUCLEOTIDE SEQUENCE [LARGE SCALE GENOMIC DNA]</scope>
    <source>
        <strain evidence="7">C2-3</strain>
    </source>
</reference>
<proteinExistence type="inferred from homology"/>
<dbReference type="InterPro" id="IPR004635">
    <property type="entry name" value="Pept_S49_SppA"/>
</dbReference>
<evidence type="ECO:0000256" key="4">
    <source>
        <dbReference type="ARBA" id="ARBA00022825"/>
    </source>
</evidence>
<dbReference type="InterPro" id="IPR002142">
    <property type="entry name" value="Peptidase_S49"/>
</dbReference>
<sequence length="296" mass="31587">MMMRLGKFFKYIFVLIIVTASVYLLAQMASYMGKSIPLIGGARIGVVRISGVIVSSAETIRQLRALDGDPSIKAIILRINSPGGAVVPSQDIYEEVGKIRAKGKPVISSIGTLGASGAYYIASGTDYIMASPGSLTGSIGVIMELAEFKDLLDKIGIKSEVLKAGAMKDAGSPFRPMTPAEQEYMQTLLANIHAQFIHDVSKGRKIPVETLKPLADGRVFTGKMALGLHLVDGLGDYRDAVSKAQQMAHLSGTPELKEFPKKTFLDSLFSSKMSSYLTGVTGGSGGFWAIMPGRGF</sequence>
<evidence type="ECO:0000256" key="3">
    <source>
        <dbReference type="ARBA" id="ARBA00022801"/>
    </source>
</evidence>
<evidence type="ECO:0000313" key="7">
    <source>
        <dbReference type="Proteomes" id="UP000007382"/>
    </source>
</evidence>
<keyword evidence="7" id="KW-1185">Reference proteome</keyword>
<keyword evidence="4" id="KW-0720">Serine protease</keyword>
<dbReference type="Proteomes" id="UP000007382">
    <property type="component" value="Chromosome"/>
</dbReference>
<dbReference type="InterPro" id="IPR047272">
    <property type="entry name" value="S49_SppA_C"/>
</dbReference>
<name>I0IPL4_LEPFC</name>
<dbReference type="Pfam" id="PF01343">
    <property type="entry name" value="Peptidase_S49"/>
    <property type="match status" value="1"/>
</dbReference>
<gene>
    <name evidence="6" type="primary">sppA</name>
    <name evidence="6" type="ordered locus">LFE_1531</name>
</gene>
<feature type="domain" description="Peptidase S49" evidence="5">
    <location>
        <begin position="100"/>
        <end position="250"/>
    </location>
</feature>
<dbReference type="HOGENOM" id="CLU_046540_0_0_0"/>
<dbReference type="KEGG" id="lfc:LFE_1531"/>
<dbReference type="PATRIC" id="fig|1162668.3.peg.1816"/>
<dbReference type="GO" id="GO:0008236">
    <property type="term" value="F:serine-type peptidase activity"/>
    <property type="evidence" value="ECO:0007669"/>
    <property type="project" value="UniProtKB-KW"/>
</dbReference>
<dbReference type="GO" id="GO:0006508">
    <property type="term" value="P:proteolysis"/>
    <property type="evidence" value="ECO:0007669"/>
    <property type="project" value="UniProtKB-KW"/>
</dbReference>
<evidence type="ECO:0000256" key="1">
    <source>
        <dbReference type="ARBA" id="ARBA00008683"/>
    </source>
</evidence>
<comment type="similarity">
    <text evidence="1">Belongs to the peptidase S49 family.</text>
</comment>
<dbReference type="PANTHER" id="PTHR42987:SF7">
    <property type="entry name" value="SIGNAL PEPTIDE PEPTIDASE SPPA-RELATED"/>
    <property type="match status" value="1"/>
</dbReference>
<dbReference type="eggNOG" id="COG0616">
    <property type="taxonomic scope" value="Bacteria"/>
</dbReference>
<evidence type="ECO:0000256" key="2">
    <source>
        <dbReference type="ARBA" id="ARBA00022670"/>
    </source>
</evidence>
<dbReference type="AlphaFoldDB" id="I0IPL4"/>
<evidence type="ECO:0000313" key="6">
    <source>
        <dbReference type="EMBL" id="BAM07213.1"/>
    </source>
</evidence>
<accession>I0IPL4</accession>
<keyword evidence="3" id="KW-0378">Hydrolase</keyword>
<reference evidence="6 7" key="1">
    <citation type="journal article" date="2012" name="J. Bacteriol.">
        <title>Complete Genome Sequence of Leptospirillum ferrooxidans Strain C2-3, Isolated from a Fresh Volcanic Ash Deposit on the Island of Miyake, Japan.</title>
        <authorList>
            <person name="Fujimura R."/>
            <person name="Sato Y."/>
            <person name="Nishizawa T."/>
            <person name="Oshima K."/>
            <person name="Kim S.-W."/>
            <person name="Hattori M."/>
            <person name="Kamijo T."/>
            <person name="Ohta H."/>
        </authorList>
    </citation>
    <scope>NUCLEOTIDE SEQUENCE [LARGE SCALE GENOMIC DNA]</scope>
    <source>
        <strain evidence="6 7">C2-3</strain>
    </source>
</reference>
<dbReference type="PANTHER" id="PTHR42987">
    <property type="entry name" value="PEPTIDASE S49"/>
    <property type="match status" value="1"/>
</dbReference>
<dbReference type="Gene3D" id="3.90.226.10">
    <property type="entry name" value="2-enoyl-CoA Hydratase, Chain A, domain 1"/>
    <property type="match status" value="2"/>
</dbReference>
<dbReference type="STRING" id="1162668.LFE_1531"/>
<evidence type="ECO:0000259" key="5">
    <source>
        <dbReference type="Pfam" id="PF01343"/>
    </source>
</evidence>
<dbReference type="CDD" id="cd07023">
    <property type="entry name" value="S49_Sppa_N_C"/>
    <property type="match status" value="1"/>
</dbReference>
<dbReference type="SUPFAM" id="SSF52096">
    <property type="entry name" value="ClpP/crotonase"/>
    <property type="match status" value="1"/>
</dbReference>
<protein>
    <submittedName>
        <fullName evidence="6">Putative peptidase S49</fullName>
    </submittedName>
</protein>
<organism evidence="6 7">
    <name type="scientific">Leptospirillum ferrooxidans (strain C2-3)</name>
    <dbReference type="NCBI Taxonomy" id="1162668"/>
    <lineage>
        <taxon>Bacteria</taxon>
        <taxon>Pseudomonadati</taxon>
        <taxon>Nitrospirota</taxon>
        <taxon>Nitrospiria</taxon>
        <taxon>Nitrospirales</taxon>
        <taxon>Nitrospiraceae</taxon>
        <taxon>Leptospirillum</taxon>
    </lineage>
</organism>